<accession>A0ABS9EAD5</accession>
<dbReference type="Gene3D" id="3.40.640.10">
    <property type="entry name" value="Type I PLP-dependent aspartate aminotransferase-like (Major domain)"/>
    <property type="match status" value="1"/>
</dbReference>
<dbReference type="InterPro" id="IPR015424">
    <property type="entry name" value="PyrdxlP-dep_Trfase"/>
</dbReference>
<dbReference type="PANTHER" id="PTHR11986">
    <property type="entry name" value="AMINOTRANSFERASE CLASS III"/>
    <property type="match status" value="1"/>
</dbReference>
<dbReference type="GO" id="GO:0008483">
    <property type="term" value="F:transaminase activity"/>
    <property type="evidence" value="ECO:0007669"/>
    <property type="project" value="UniProtKB-KW"/>
</dbReference>
<name>A0ABS9EAD5_9HYPH</name>
<keyword evidence="4 5" id="KW-0663">Pyridoxal phosphate</keyword>
<keyword evidence="3 6" id="KW-0808">Transferase</keyword>
<comment type="caution">
    <text evidence="6">The sequence shown here is derived from an EMBL/GenBank/DDBJ whole genome shotgun (WGS) entry which is preliminary data.</text>
</comment>
<dbReference type="EMBL" id="JAKGTI010000001">
    <property type="protein sequence ID" value="MCF4098388.1"/>
    <property type="molecule type" value="Genomic_DNA"/>
</dbReference>
<dbReference type="PANTHER" id="PTHR11986:SF58">
    <property type="entry name" value="LEUCINE_METHIONINE RACEMASE"/>
    <property type="match status" value="1"/>
</dbReference>
<evidence type="ECO:0000256" key="2">
    <source>
        <dbReference type="ARBA" id="ARBA00008954"/>
    </source>
</evidence>
<dbReference type="Gene3D" id="3.90.1150.10">
    <property type="entry name" value="Aspartate Aminotransferase, domain 1"/>
    <property type="match status" value="1"/>
</dbReference>
<evidence type="ECO:0000256" key="1">
    <source>
        <dbReference type="ARBA" id="ARBA00001933"/>
    </source>
</evidence>
<protein>
    <submittedName>
        <fullName evidence="6">Aspartate aminotransferase family protein</fullName>
    </submittedName>
</protein>
<keyword evidence="3 6" id="KW-0032">Aminotransferase</keyword>
<organism evidence="6 7">
    <name type="scientific">Maritalea mediterranea</name>
    <dbReference type="NCBI Taxonomy" id="2909667"/>
    <lineage>
        <taxon>Bacteria</taxon>
        <taxon>Pseudomonadati</taxon>
        <taxon>Pseudomonadota</taxon>
        <taxon>Alphaproteobacteria</taxon>
        <taxon>Hyphomicrobiales</taxon>
        <taxon>Devosiaceae</taxon>
        <taxon>Maritalea</taxon>
    </lineage>
</organism>
<evidence type="ECO:0000256" key="5">
    <source>
        <dbReference type="RuleBase" id="RU003560"/>
    </source>
</evidence>
<reference evidence="6 7" key="1">
    <citation type="submission" date="2022-01" db="EMBL/GenBank/DDBJ databases">
        <title>Maritalea mediterranea sp. nov., isolated from marine plastic residues from the Malva-rosa beach (Valencia, Spain).</title>
        <authorList>
            <person name="Vidal-Verdu A."/>
            <person name="Molina-Menor E."/>
            <person name="Pascual J."/>
            <person name="Pereto J."/>
            <person name="Porcar M."/>
        </authorList>
    </citation>
    <scope>NUCLEOTIDE SEQUENCE [LARGE SCALE GENOMIC DNA]</scope>
    <source>
        <strain evidence="6 7">P4.10X</strain>
    </source>
</reference>
<evidence type="ECO:0000313" key="6">
    <source>
        <dbReference type="EMBL" id="MCF4098388.1"/>
    </source>
</evidence>
<dbReference type="InterPro" id="IPR015421">
    <property type="entry name" value="PyrdxlP-dep_Trfase_major"/>
</dbReference>
<dbReference type="InterPro" id="IPR050103">
    <property type="entry name" value="Class-III_PLP-dep_AT"/>
</dbReference>
<dbReference type="InterPro" id="IPR015422">
    <property type="entry name" value="PyrdxlP-dep_Trfase_small"/>
</dbReference>
<evidence type="ECO:0000256" key="3">
    <source>
        <dbReference type="ARBA" id="ARBA00022576"/>
    </source>
</evidence>
<evidence type="ECO:0000256" key="4">
    <source>
        <dbReference type="ARBA" id="ARBA00022898"/>
    </source>
</evidence>
<comment type="cofactor">
    <cofactor evidence="1">
        <name>pyridoxal 5'-phosphate</name>
        <dbReference type="ChEBI" id="CHEBI:597326"/>
    </cofactor>
</comment>
<gene>
    <name evidence="6" type="ORF">L1I42_07795</name>
</gene>
<keyword evidence="7" id="KW-1185">Reference proteome</keyword>
<dbReference type="Proteomes" id="UP001201217">
    <property type="component" value="Unassembled WGS sequence"/>
</dbReference>
<comment type="similarity">
    <text evidence="2 5">Belongs to the class-III pyridoxal-phosphate-dependent aminotransferase family.</text>
</comment>
<dbReference type="PIRSF" id="PIRSF000521">
    <property type="entry name" value="Transaminase_4ab_Lys_Orn"/>
    <property type="match status" value="1"/>
</dbReference>
<dbReference type="PROSITE" id="PS51257">
    <property type="entry name" value="PROKAR_LIPOPROTEIN"/>
    <property type="match status" value="1"/>
</dbReference>
<evidence type="ECO:0000313" key="7">
    <source>
        <dbReference type="Proteomes" id="UP001201217"/>
    </source>
</evidence>
<dbReference type="RefSeq" id="WP_236113912.1">
    <property type="nucleotide sequence ID" value="NZ_JAKGTI010000001.1"/>
</dbReference>
<dbReference type="SUPFAM" id="SSF53383">
    <property type="entry name" value="PLP-dependent transferases"/>
    <property type="match status" value="1"/>
</dbReference>
<proteinExistence type="inferred from homology"/>
<dbReference type="Pfam" id="PF00202">
    <property type="entry name" value="Aminotran_3"/>
    <property type="match status" value="1"/>
</dbReference>
<dbReference type="CDD" id="cd00610">
    <property type="entry name" value="OAT_like"/>
    <property type="match status" value="1"/>
</dbReference>
<dbReference type="InterPro" id="IPR005814">
    <property type="entry name" value="Aminotrans_3"/>
</dbReference>
<sequence>MTPLYERDRAALSSLQKLRFFPLSVTGGAGCLLIEEGGRELLDLSASWGAASLGHGHPAMRATIERALSNQAGASILSGTNEPAVELAEMLLKLTPGKDDHRRVWLGHSGSDANETVARVVPAATGRSRIMAFSGAYHGGTQGSMSVSGHSAQEGATKAEGLTLVPYPDSFRPFENDPTGDALLTHIERLLATSCPGDEVACFFIEPIQADGGLIVPPEGFLARLSEICAHYGILTVCDEVKVGLARSGLLHCFEHERIVPDIVVFGKGLGGGLPISAVVGPSWLMDHAPAFSMQTLHGNPVCASAALAVLKTIQAEGLVSRAQEVGRILTSHIAGATAQQPEVGHIRGRGLAIGVELIRKEDAEPDADLARKTVYRAWQLGAVFYYVGMNSNVLELTPPLILTENEAETGAQILAQAIKDAASGMVGDDEVAEFTGW</sequence>